<name>A0A5R9GPY7_9PROT</name>
<proteinExistence type="predicted"/>
<accession>A0A5R9GPY7</accession>
<comment type="caution">
    <text evidence="1">The sequence shown here is derived from an EMBL/GenBank/DDBJ whole genome shotgun (WGS) entry which is preliminary data.</text>
</comment>
<evidence type="ECO:0000313" key="2">
    <source>
        <dbReference type="Proteomes" id="UP000306585"/>
    </source>
</evidence>
<dbReference type="RefSeq" id="WP_138238666.1">
    <property type="nucleotide sequence ID" value="NZ_VBRY01000003.1"/>
</dbReference>
<evidence type="ECO:0000313" key="1">
    <source>
        <dbReference type="EMBL" id="TLS68331.1"/>
    </source>
</evidence>
<sequence>MNTSRIPEYSTPSFDGMLLWFATMSERGLLLHPDDPAEEIYDIATGTRTFSPDEATEVNKTIRTMFELYGDQVYEAAYPVFMKRMGLRLDA</sequence>
<dbReference type="Proteomes" id="UP000306585">
    <property type="component" value="Unassembled WGS sequence"/>
</dbReference>
<gene>
    <name evidence="1" type="ORF">FEF65_04905</name>
</gene>
<organism evidence="1 2">
    <name type="scientific">Mariprofundus erugo</name>
    <dbReference type="NCBI Taxonomy" id="2528639"/>
    <lineage>
        <taxon>Bacteria</taxon>
        <taxon>Pseudomonadati</taxon>
        <taxon>Pseudomonadota</taxon>
        <taxon>Candidatius Mariprofundia</taxon>
        <taxon>Mariprofundales</taxon>
        <taxon>Mariprofundaceae</taxon>
        <taxon>Mariprofundus</taxon>
    </lineage>
</organism>
<keyword evidence="2" id="KW-1185">Reference proteome</keyword>
<dbReference type="AlphaFoldDB" id="A0A5R9GPY7"/>
<reference evidence="1 2" key="1">
    <citation type="journal article" date="2019" name="Appl. Environ. Microbiol.">
        <title>Environmental Evidence and Genomic Insight of Iron-oxidizing Bacteria Preference Towards More Corrosion Resistant Stainless Steel at Higher Salinities.</title>
        <authorList>
            <person name="Garrison C.E."/>
            <person name="Price K.A."/>
            <person name="Field E.K."/>
        </authorList>
    </citation>
    <scope>NUCLEOTIDE SEQUENCE [LARGE SCALE GENOMIC DNA]</scope>
    <source>
        <strain evidence="1 2">P3</strain>
    </source>
</reference>
<dbReference type="EMBL" id="VBRY01000003">
    <property type="protein sequence ID" value="TLS68331.1"/>
    <property type="molecule type" value="Genomic_DNA"/>
</dbReference>
<protein>
    <submittedName>
        <fullName evidence="1">Uncharacterized protein</fullName>
    </submittedName>
</protein>